<dbReference type="AlphaFoldDB" id="A0A6F8Y286"/>
<reference evidence="2 3" key="1">
    <citation type="submission" date="2020-03" db="EMBL/GenBank/DDBJ databases">
        <title>Whole genome shotgun sequence of Phytohabitans flavus NBRC 107702.</title>
        <authorList>
            <person name="Komaki H."/>
            <person name="Tamura T."/>
        </authorList>
    </citation>
    <scope>NUCLEOTIDE SEQUENCE [LARGE SCALE GENOMIC DNA]</scope>
    <source>
        <strain evidence="2 3">NBRC 107702</strain>
    </source>
</reference>
<evidence type="ECO:0000313" key="2">
    <source>
        <dbReference type="EMBL" id="BCB80224.1"/>
    </source>
</evidence>
<dbReference type="KEGG" id="pfla:Pflav_066340"/>
<evidence type="ECO:0000256" key="1">
    <source>
        <dbReference type="SAM" id="MobiDB-lite"/>
    </source>
</evidence>
<feature type="region of interest" description="Disordered" evidence="1">
    <location>
        <begin position="1"/>
        <end position="29"/>
    </location>
</feature>
<evidence type="ECO:0000313" key="3">
    <source>
        <dbReference type="Proteomes" id="UP000502508"/>
    </source>
</evidence>
<accession>A0A6F8Y286</accession>
<protein>
    <submittedName>
        <fullName evidence="2">Uncharacterized protein</fullName>
    </submittedName>
</protein>
<organism evidence="2 3">
    <name type="scientific">Phytohabitans flavus</name>
    <dbReference type="NCBI Taxonomy" id="1076124"/>
    <lineage>
        <taxon>Bacteria</taxon>
        <taxon>Bacillati</taxon>
        <taxon>Actinomycetota</taxon>
        <taxon>Actinomycetes</taxon>
        <taxon>Micromonosporales</taxon>
        <taxon>Micromonosporaceae</taxon>
    </lineage>
</organism>
<dbReference type="EMBL" id="AP022870">
    <property type="protein sequence ID" value="BCB80224.1"/>
    <property type="molecule type" value="Genomic_DNA"/>
</dbReference>
<reference evidence="2 3" key="2">
    <citation type="submission" date="2020-03" db="EMBL/GenBank/DDBJ databases">
        <authorList>
            <person name="Ichikawa N."/>
            <person name="Kimura A."/>
            <person name="Kitahashi Y."/>
            <person name="Uohara A."/>
        </authorList>
    </citation>
    <scope>NUCLEOTIDE SEQUENCE [LARGE SCALE GENOMIC DNA]</scope>
    <source>
        <strain evidence="2 3">NBRC 107702</strain>
    </source>
</reference>
<name>A0A6F8Y286_9ACTN</name>
<proteinExistence type="predicted"/>
<gene>
    <name evidence="2" type="ORF">Pflav_066340</name>
</gene>
<sequence>MRPDADCGSPRQPPPDGGSGRDHDAGARPALALVAIEADEDTVVQQPDGQAVVEVGIGGHL</sequence>
<dbReference type="Proteomes" id="UP000502508">
    <property type="component" value="Chromosome"/>
</dbReference>
<keyword evidence="3" id="KW-1185">Reference proteome</keyword>